<dbReference type="GO" id="GO:0016616">
    <property type="term" value="F:oxidoreductase activity, acting on the CH-OH group of donors, NAD or NADP as acceptor"/>
    <property type="evidence" value="ECO:0007669"/>
    <property type="project" value="InterPro"/>
</dbReference>
<keyword evidence="7" id="KW-0326">Glycosidase</keyword>
<evidence type="ECO:0000313" key="11">
    <source>
        <dbReference type="EMBL" id="RDY25123.1"/>
    </source>
</evidence>
<evidence type="ECO:0000256" key="3">
    <source>
        <dbReference type="ARBA" id="ARBA00022723"/>
    </source>
</evidence>
<feature type="binding site" evidence="8">
    <location>
        <position position="110"/>
    </location>
    <ligand>
        <name>substrate</name>
    </ligand>
</feature>
<dbReference type="GO" id="GO:0046872">
    <property type="term" value="F:metal ion binding"/>
    <property type="evidence" value="ECO:0007669"/>
    <property type="project" value="UniProtKB-KW"/>
</dbReference>
<proteinExistence type="predicted"/>
<feature type="non-terminal residue" evidence="11">
    <location>
        <position position="1"/>
    </location>
</feature>
<comment type="caution">
    <text evidence="11">The sequence shown here is derived from an EMBL/GenBank/DDBJ whole genome shotgun (WGS) entry which is preliminary data.</text>
</comment>
<evidence type="ECO:0000313" key="12">
    <source>
        <dbReference type="Proteomes" id="UP000215694"/>
    </source>
</evidence>
<dbReference type="SUPFAM" id="SSF56327">
    <property type="entry name" value="LDH C-terminal domain-like"/>
    <property type="match status" value="1"/>
</dbReference>
<dbReference type="EMBL" id="NOJY02000118">
    <property type="protein sequence ID" value="RDY25123.1"/>
    <property type="molecule type" value="Genomic_DNA"/>
</dbReference>
<keyword evidence="9" id="KW-0408">Iron</keyword>
<keyword evidence="5" id="KW-0520">NAD</keyword>
<dbReference type="AlphaFoldDB" id="A0A371IXB9"/>
<evidence type="ECO:0000256" key="7">
    <source>
        <dbReference type="ARBA" id="ARBA00023295"/>
    </source>
</evidence>
<evidence type="ECO:0000256" key="1">
    <source>
        <dbReference type="ARBA" id="ARBA00001911"/>
    </source>
</evidence>
<dbReference type="Gene3D" id="3.90.110.10">
    <property type="entry name" value="Lactate dehydrogenase/glycoside hydrolase, family 4, C-terminal"/>
    <property type="match status" value="1"/>
</dbReference>
<name>A0A371IXB9_9FIRM</name>
<organism evidence="11 12">
    <name type="scientific">Romboutsia weinsteinii</name>
    <dbReference type="NCBI Taxonomy" id="2020949"/>
    <lineage>
        <taxon>Bacteria</taxon>
        <taxon>Bacillati</taxon>
        <taxon>Bacillota</taxon>
        <taxon>Clostridia</taxon>
        <taxon>Peptostreptococcales</taxon>
        <taxon>Peptostreptococcaceae</taxon>
        <taxon>Romboutsia</taxon>
    </lineage>
</organism>
<evidence type="ECO:0000256" key="4">
    <source>
        <dbReference type="ARBA" id="ARBA00022801"/>
    </source>
</evidence>
<reference evidence="11 12" key="1">
    <citation type="journal article" date="2017" name="Genome Announc.">
        <title>Draft Genome Sequence of Romboutsia weinsteinii sp. nov. Strain CCRI-19649(T) Isolated from Surface Water.</title>
        <authorList>
            <person name="Maheux A.F."/>
            <person name="Boudreau D.K."/>
            <person name="Berube E."/>
            <person name="Boissinot M."/>
            <person name="Cantin P."/>
            <person name="Raymond F."/>
            <person name="Corbeil J."/>
            <person name="Omar R.F."/>
            <person name="Bergeron M.G."/>
        </authorList>
    </citation>
    <scope>NUCLEOTIDE SEQUENCE [LARGE SCALE GENOMIC DNA]</scope>
    <source>
        <strain evidence="11 12">CCRI-19649</strain>
    </source>
</reference>
<keyword evidence="4" id="KW-0378">Hydrolase</keyword>
<keyword evidence="9" id="KW-0533">Nickel</keyword>
<comment type="subunit">
    <text evidence="2">Homotetramer.</text>
</comment>
<dbReference type="Pfam" id="PF11975">
    <property type="entry name" value="Glyco_hydro_4C"/>
    <property type="match status" value="1"/>
</dbReference>
<sequence length="267" mass="30922">IKDVHNIRYDYFGLNHFGWFTSIEYKGRDIMKDIKEYIKKHEILLPESYIERIKKARSVGNRHAVSSWNHVWKSVYTMLESFPEYLPNTYLTYYLLSKETVEHSNIERTRANEVMESREKDLFEGVEHYLKTGEISEKAFYAGSHGDWISDLALAIKNDTHARFLVITENRGAIPNMPYDAMVEIPAYIGKDGPEVIARGPIPLFQQGLMMQQLNSEKLIVEACIENSYEKALQAFTLNKTVPSMSVAKAILDDMIEANKGYWPELR</sequence>
<dbReference type="Proteomes" id="UP000215694">
    <property type="component" value="Unassembled WGS sequence"/>
</dbReference>
<evidence type="ECO:0000256" key="6">
    <source>
        <dbReference type="ARBA" id="ARBA00023211"/>
    </source>
</evidence>
<feature type="binding site" evidence="9">
    <location>
        <position position="16"/>
    </location>
    <ligand>
        <name>Mn(2+)</name>
        <dbReference type="ChEBI" id="CHEBI:29035"/>
    </ligand>
</feature>
<keyword evidence="6 9" id="KW-0464">Manganese</keyword>
<dbReference type="GO" id="GO:0004553">
    <property type="term" value="F:hydrolase activity, hydrolyzing O-glycosyl compounds"/>
    <property type="evidence" value="ECO:0007669"/>
    <property type="project" value="InterPro"/>
</dbReference>
<keyword evidence="3 9" id="KW-0479">Metal-binding</keyword>
<evidence type="ECO:0000256" key="2">
    <source>
        <dbReference type="ARBA" id="ARBA00011881"/>
    </source>
</evidence>
<evidence type="ECO:0000259" key="10">
    <source>
        <dbReference type="Pfam" id="PF11975"/>
    </source>
</evidence>
<evidence type="ECO:0000256" key="8">
    <source>
        <dbReference type="PIRSR" id="PIRSR601088-2"/>
    </source>
</evidence>
<dbReference type="PANTHER" id="PTHR32092:SF14">
    <property type="entry name" value="MALTOSE-6'-PHOSPHATE GLUCOSIDASE"/>
    <property type="match status" value="1"/>
</dbReference>
<accession>A0A371IXB9</accession>
<feature type="domain" description="Glycosyl hydrolase family 4 C-terminal" evidence="10">
    <location>
        <begin position="11"/>
        <end position="242"/>
    </location>
</feature>
<keyword evidence="9" id="KW-0170">Cobalt</keyword>
<keyword evidence="12" id="KW-1185">Reference proteome</keyword>
<dbReference type="InterPro" id="IPR001088">
    <property type="entry name" value="Glyco_hydro_4"/>
</dbReference>
<dbReference type="InterPro" id="IPR022616">
    <property type="entry name" value="Glyco_hydro_4_C"/>
</dbReference>
<comment type="cofactor">
    <cofactor evidence="1">
        <name>NAD(+)</name>
        <dbReference type="ChEBI" id="CHEBI:57540"/>
    </cofactor>
</comment>
<protein>
    <submittedName>
        <fullName evidence="11">6-phospho-alpha-glucosidase</fullName>
    </submittedName>
</protein>
<evidence type="ECO:0000256" key="9">
    <source>
        <dbReference type="PIRSR" id="PIRSR601088-3"/>
    </source>
</evidence>
<dbReference type="InterPro" id="IPR015955">
    <property type="entry name" value="Lactate_DH/Glyco_Ohase_4_C"/>
</dbReference>
<dbReference type="GO" id="GO:0005975">
    <property type="term" value="P:carbohydrate metabolic process"/>
    <property type="evidence" value="ECO:0007669"/>
    <property type="project" value="InterPro"/>
</dbReference>
<dbReference type="PANTHER" id="PTHR32092">
    <property type="entry name" value="6-PHOSPHO-BETA-GLUCOSIDASE-RELATED"/>
    <property type="match status" value="1"/>
</dbReference>
<evidence type="ECO:0000256" key="5">
    <source>
        <dbReference type="ARBA" id="ARBA00023027"/>
    </source>
</evidence>
<gene>
    <name evidence="11" type="ORF">CHL78_019850</name>
</gene>